<proteinExistence type="predicted"/>
<dbReference type="PROSITE" id="PS50112">
    <property type="entry name" value="PAS"/>
    <property type="match status" value="1"/>
</dbReference>
<dbReference type="PANTHER" id="PTHR44757:SF2">
    <property type="entry name" value="BIOFILM ARCHITECTURE MAINTENANCE PROTEIN MBAA"/>
    <property type="match status" value="1"/>
</dbReference>
<protein>
    <submittedName>
        <fullName evidence="2">Unannotated protein</fullName>
    </submittedName>
</protein>
<dbReference type="InterPro" id="IPR013656">
    <property type="entry name" value="PAS_4"/>
</dbReference>
<dbReference type="SUPFAM" id="SSF55785">
    <property type="entry name" value="PYP-like sensor domain (PAS domain)"/>
    <property type="match status" value="2"/>
</dbReference>
<organism evidence="2">
    <name type="scientific">freshwater metagenome</name>
    <dbReference type="NCBI Taxonomy" id="449393"/>
    <lineage>
        <taxon>unclassified sequences</taxon>
        <taxon>metagenomes</taxon>
        <taxon>ecological metagenomes</taxon>
    </lineage>
</organism>
<dbReference type="InterPro" id="IPR052155">
    <property type="entry name" value="Biofilm_reg_signaling"/>
</dbReference>
<accession>A0A6J7JHF4</accession>
<evidence type="ECO:0000313" key="2">
    <source>
        <dbReference type="EMBL" id="CAB4942746.1"/>
    </source>
</evidence>
<dbReference type="PANTHER" id="PTHR44757">
    <property type="entry name" value="DIGUANYLATE CYCLASE DGCP"/>
    <property type="match status" value="1"/>
</dbReference>
<sequence>MAIALQSMTDVSIVVFDADLRVRAITGLAHEEAGRAPERTIGLPVDRVLAAERWDALRAVLPSALAGETTVVDVDGGDGEALYESTCSPVLAGALVVGGTVVTRDVTERRRDQMLLSELQEVFELTFEHSPICQALLSPTGQWLRVNHALRELLGRDEASLAGRHVREITHPDDRPGEQALVDDLLAGRRDRYALQVRLLHADGRSIAVHVRASAVRDADGGARGLIAQILDADVLRRRGGPGGAPLEMH</sequence>
<dbReference type="InterPro" id="IPR001610">
    <property type="entry name" value="PAC"/>
</dbReference>
<dbReference type="SMART" id="SM00091">
    <property type="entry name" value="PAS"/>
    <property type="match status" value="1"/>
</dbReference>
<evidence type="ECO:0000259" key="1">
    <source>
        <dbReference type="PROSITE" id="PS50112"/>
    </source>
</evidence>
<dbReference type="Pfam" id="PF08448">
    <property type="entry name" value="PAS_4"/>
    <property type="match status" value="2"/>
</dbReference>
<dbReference type="NCBIfam" id="TIGR00229">
    <property type="entry name" value="sensory_box"/>
    <property type="match status" value="1"/>
</dbReference>
<dbReference type="InterPro" id="IPR035965">
    <property type="entry name" value="PAS-like_dom_sf"/>
</dbReference>
<dbReference type="AlphaFoldDB" id="A0A6J7JHF4"/>
<dbReference type="InterPro" id="IPR000014">
    <property type="entry name" value="PAS"/>
</dbReference>
<reference evidence="2" key="1">
    <citation type="submission" date="2020-05" db="EMBL/GenBank/DDBJ databases">
        <authorList>
            <person name="Chiriac C."/>
            <person name="Salcher M."/>
            <person name="Ghai R."/>
            <person name="Kavagutti S V."/>
        </authorList>
    </citation>
    <scope>NUCLEOTIDE SEQUENCE</scope>
</reference>
<dbReference type="CDD" id="cd00130">
    <property type="entry name" value="PAS"/>
    <property type="match status" value="1"/>
</dbReference>
<dbReference type="SMART" id="SM00086">
    <property type="entry name" value="PAC"/>
    <property type="match status" value="1"/>
</dbReference>
<dbReference type="Gene3D" id="3.30.450.20">
    <property type="entry name" value="PAS domain"/>
    <property type="match status" value="2"/>
</dbReference>
<name>A0A6J7JHF4_9ZZZZ</name>
<dbReference type="EMBL" id="CAFBMK010000258">
    <property type="protein sequence ID" value="CAB4942746.1"/>
    <property type="molecule type" value="Genomic_DNA"/>
</dbReference>
<gene>
    <name evidence="2" type="ORF">UFOPK3564_03046</name>
</gene>
<feature type="domain" description="PAS" evidence="1">
    <location>
        <begin position="136"/>
        <end position="189"/>
    </location>
</feature>